<dbReference type="GeneID" id="92078015"/>
<name>A0ABR1Q5X5_9PEZI</name>
<evidence type="ECO:0000313" key="2">
    <source>
        <dbReference type="Proteomes" id="UP001391051"/>
    </source>
</evidence>
<accession>A0ABR1Q5X5</accession>
<dbReference type="Proteomes" id="UP001391051">
    <property type="component" value="Unassembled WGS sequence"/>
</dbReference>
<reference evidence="1 2" key="1">
    <citation type="submission" date="2023-01" db="EMBL/GenBank/DDBJ databases">
        <title>Analysis of 21 Apiospora genomes using comparative genomics revels a genus with tremendous synthesis potential of carbohydrate active enzymes and secondary metabolites.</title>
        <authorList>
            <person name="Sorensen T."/>
        </authorList>
    </citation>
    <scope>NUCLEOTIDE SEQUENCE [LARGE SCALE GENOMIC DNA]</scope>
    <source>
        <strain evidence="1 2">CBS 24483</strain>
    </source>
</reference>
<comment type="caution">
    <text evidence="1">The sequence shown here is derived from an EMBL/GenBank/DDBJ whole genome shotgun (WGS) entry which is preliminary data.</text>
</comment>
<keyword evidence="2" id="KW-1185">Reference proteome</keyword>
<dbReference type="EMBL" id="JAQQWE010000006">
    <property type="protein sequence ID" value="KAK7947845.1"/>
    <property type="molecule type" value="Genomic_DNA"/>
</dbReference>
<evidence type="ECO:0000313" key="1">
    <source>
        <dbReference type="EMBL" id="KAK7947845.1"/>
    </source>
</evidence>
<gene>
    <name evidence="1" type="ORF">PG986_008731</name>
</gene>
<protein>
    <submittedName>
        <fullName evidence="1">Uncharacterized protein</fullName>
    </submittedName>
</protein>
<sequence>MFVPLDDAKAVNPKVPHTQCTGYLNRIPKGSWQVVEADLAETIFKRFFGGKKRLCMWWAPAVAECAVFSPQPFAFQKDQVLSRWVAQVENTGRQFGTTVFVDLVSAYGSLARFVLEAACFQPCTVEARCLCGTI</sequence>
<dbReference type="RefSeq" id="XP_066697351.1">
    <property type="nucleotide sequence ID" value="XM_066844953.1"/>
</dbReference>
<organism evidence="1 2">
    <name type="scientific">Apiospora aurea</name>
    <dbReference type="NCBI Taxonomy" id="335848"/>
    <lineage>
        <taxon>Eukaryota</taxon>
        <taxon>Fungi</taxon>
        <taxon>Dikarya</taxon>
        <taxon>Ascomycota</taxon>
        <taxon>Pezizomycotina</taxon>
        <taxon>Sordariomycetes</taxon>
        <taxon>Xylariomycetidae</taxon>
        <taxon>Amphisphaeriales</taxon>
        <taxon>Apiosporaceae</taxon>
        <taxon>Apiospora</taxon>
    </lineage>
</organism>
<proteinExistence type="predicted"/>